<keyword evidence="1" id="KW-0694">RNA-binding</keyword>
<dbReference type="Gene3D" id="3.30.70.330">
    <property type="match status" value="1"/>
</dbReference>
<dbReference type="AlphaFoldDB" id="A0A9P0G234"/>
<sequence length="693" mass="77855">MVDSNDSADNEIDLKLLKLSEQTGYEISQQNAQRILGPPAVWNRPIPTKNSEVFVGKIPKDCYEDELYPFFSEVGPVYMIRLMMDHNQLNKGYGFVTYPDFETAQKAVLLLDKREIRPGMKLVVMLSTNHCRLLLHNLNLPLAASDYLKEEILGCDVTGLTSVEIRPYENSHSQYNYARLEFSSHRDAALARRRLLPECQGKWGKDAHLQWAPIELADFPQHNKLRYNQHWNKHISLYNKDTKRNSGHNNHHSSTASRNNSNSTFPSQLCQQLANTKKGRRISPSDFKNLQNFLPLFNGVQKNTLGTSHKLNGLHESPNGHPSASSRSSLNHSTPNLYNQINHRALANLNGILNSPNYTANYNCAQNYSASNYSGVPNYSAASVQSYNNGTNYNGTALNYNTTSNYNNNASNYSTPSNYTAPDYSGASNYNASSYLGVMNGGSYPSFYTDPEYFNTGRRTSNTDQMELLTRHLSRMSFSPNNSMTSDDFTFDYDPKDFNNPRLLNYTPRQSPVQDNQFYRTLGLTNGTARDLDQSYFSAPENSLDAFRAADLDFGSNVFSSPSAGSLGAKSLPNSPLRVLSSPREPNSLESPNSSVTSPYDSSRQEKDSQRLINQGSIHPAPPDLQCGNFEDFNSRDLLPDNRNAGVLGMNISHWYGNGGDYDLQMNLKGVKKPLTKTNLHLRSYKRGIGQWR</sequence>
<evidence type="ECO:0000256" key="2">
    <source>
        <dbReference type="SAM" id="MobiDB-lite"/>
    </source>
</evidence>
<evidence type="ECO:0000313" key="4">
    <source>
        <dbReference type="EMBL" id="CAH0770365.1"/>
    </source>
</evidence>
<feature type="compositionally biased region" description="Polar residues" evidence="2">
    <location>
        <begin position="320"/>
        <end position="334"/>
    </location>
</feature>
<evidence type="ECO:0000259" key="3">
    <source>
        <dbReference type="SMART" id="SM00360"/>
    </source>
</evidence>
<feature type="compositionally biased region" description="Low complexity" evidence="2">
    <location>
        <begin position="252"/>
        <end position="263"/>
    </location>
</feature>
<evidence type="ECO:0000313" key="5">
    <source>
        <dbReference type="Proteomes" id="UP001152759"/>
    </source>
</evidence>
<dbReference type="InterPro" id="IPR000504">
    <property type="entry name" value="RRM_dom"/>
</dbReference>
<dbReference type="GO" id="GO:0003723">
    <property type="term" value="F:RNA binding"/>
    <property type="evidence" value="ECO:0007669"/>
    <property type="project" value="UniProtKB-KW"/>
</dbReference>
<dbReference type="SUPFAM" id="SSF54928">
    <property type="entry name" value="RNA-binding domain, RBD"/>
    <property type="match status" value="1"/>
</dbReference>
<organism evidence="4 5">
    <name type="scientific">Bemisia tabaci</name>
    <name type="common">Sweetpotato whitefly</name>
    <name type="synonym">Aleurodes tabaci</name>
    <dbReference type="NCBI Taxonomy" id="7038"/>
    <lineage>
        <taxon>Eukaryota</taxon>
        <taxon>Metazoa</taxon>
        <taxon>Ecdysozoa</taxon>
        <taxon>Arthropoda</taxon>
        <taxon>Hexapoda</taxon>
        <taxon>Insecta</taxon>
        <taxon>Pterygota</taxon>
        <taxon>Neoptera</taxon>
        <taxon>Paraneoptera</taxon>
        <taxon>Hemiptera</taxon>
        <taxon>Sternorrhyncha</taxon>
        <taxon>Aleyrodoidea</taxon>
        <taxon>Aleyrodidae</taxon>
        <taxon>Aleyrodinae</taxon>
        <taxon>Bemisia</taxon>
    </lineage>
</organism>
<dbReference type="Proteomes" id="UP001152759">
    <property type="component" value="Chromosome 4"/>
</dbReference>
<dbReference type="EMBL" id="OU963865">
    <property type="protein sequence ID" value="CAH0770365.1"/>
    <property type="molecule type" value="Genomic_DNA"/>
</dbReference>
<name>A0A9P0G234_BEMTA</name>
<keyword evidence="5" id="KW-1185">Reference proteome</keyword>
<accession>A0A9P0G234</accession>
<dbReference type="PANTHER" id="PTHR21245">
    <property type="entry name" value="HETEROGENEOUS NUCLEAR RIBONUCLEOPROTEIN"/>
    <property type="match status" value="1"/>
</dbReference>
<dbReference type="Pfam" id="PF00076">
    <property type="entry name" value="RRM_1"/>
    <property type="match status" value="1"/>
</dbReference>
<dbReference type="SMART" id="SM00360">
    <property type="entry name" value="RRM"/>
    <property type="match status" value="1"/>
</dbReference>
<feature type="domain" description="RRM" evidence="3">
    <location>
        <begin position="52"/>
        <end position="125"/>
    </location>
</feature>
<dbReference type="CDD" id="cd12249">
    <property type="entry name" value="RRM1_hnRNPR_like"/>
    <property type="match status" value="1"/>
</dbReference>
<dbReference type="InterPro" id="IPR035979">
    <property type="entry name" value="RBD_domain_sf"/>
</dbReference>
<feature type="region of interest" description="Disordered" evidence="2">
    <location>
        <begin position="563"/>
        <end position="627"/>
    </location>
</feature>
<proteinExistence type="predicted"/>
<reference evidence="4" key="1">
    <citation type="submission" date="2021-12" db="EMBL/GenBank/DDBJ databases">
        <authorList>
            <person name="King R."/>
        </authorList>
    </citation>
    <scope>NUCLEOTIDE SEQUENCE</scope>
</reference>
<gene>
    <name evidence="4" type="ORF">BEMITA_LOCUS7235</name>
</gene>
<feature type="compositionally biased region" description="Polar residues" evidence="2">
    <location>
        <begin position="584"/>
        <end position="602"/>
    </location>
</feature>
<protein>
    <recommendedName>
        <fullName evidence="3">RRM domain-containing protein</fullName>
    </recommendedName>
</protein>
<feature type="region of interest" description="Disordered" evidence="2">
    <location>
        <begin position="240"/>
        <end position="266"/>
    </location>
</feature>
<evidence type="ECO:0000256" key="1">
    <source>
        <dbReference type="ARBA" id="ARBA00022884"/>
    </source>
</evidence>
<dbReference type="InterPro" id="IPR012677">
    <property type="entry name" value="Nucleotide-bd_a/b_plait_sf"/>
</dbReference>
<feature type="region of interest" description="Disordered" evidence="2">
    <location>
        <begin position="307"/>
        <end position="334"/>
    </location>
</feature>